<feature type="chain" id="PRO_5045954345" description="Outer membrane protein beta-barrel domain-containing protein" evidence="1">
    <location>
        <begin position="26"/>
        <end position="428"/>
    </location>
</feature>
<comment type="caution">
    <text evidence="2">The sequence shown here is derived from an EMBL/GenBank/DDBJ whole genome shotgun (WGS) entry which is preliminary data.</text>
</comment>
<keyword evidence="1" id="KW-0732">Signal</keyword>
<evidence type="ECO:0000256" key="1">
    <source>
        <dbReference type="SAM" id="SignalP"/>
    </source>
</evidence>
<feature type="signal peptide" evidence="1">
    <location>
        <begin position="1"/>
        <end position="25"/>
    </location>
</feature>
<sequence>MRYALPLLFCFLLFSLLLLPDLVFAQTTSDSTRLRYSEEVVSQPMRVDTAALRVQREDHALWKLGLNNITLRGYQRYGVHLIYERKVGRPAWSVMGEMSPSLLRFSGNHFSMRTQLAGRYYYNLERRIRQGRNAGNFSANYFSVALGAGIGHYSDLPFYLAATDRHWVRVQAALLYGMQRRLGRHGFFDVNVGFAKMLDRQRFQQITGSVRVGFLLEGSTASRAYVPPITEGMLIPRAYLGVQAGVYGYGVRYDEAEATSNYQIWAVPYLYAGYYLKPRLAVQLGMQASRRHSFKGSYYYGTLFNSHYKYEVNERFVAVPALLRYTITKLPQQHIQIDVLAGATLTAAWARYQRRDYNQYNHQISEQEGRDQGFGVNSMVGIGGAYGFGRTRRVQATAEAVLIKPLFSNHYGFEPGVSVGLRYRFQYQ</sequence>
<proteinExistence type="predicted"/>
<dbReference type="EMBL" id="JAHWGL010000116">
    <property type="protein sequence ID" value="MBW3130695.1"/>
    <property type="molecule type" value="Genomic_DNA"/>
</dbReference>
<gene>
    <name evidence="2" type="ORF">KYK14_19195</name>
</gene>
<evidence type="ECO:0008006" key="4">
    <source>
        <dbReference type="Google" id="ProtNLM"/>
    </source>
</evidence>
<accession>A0ABS6X4D0</accession>
<protein>
    <recommendedName>
        <fullName evidence="4">Outer membrane protein beta-barrel domain-containing protein</fullName>
    </recommendedName>
</protein>
<name>A0ABS6X4D0_9BACT</name>
<dbReference type="Proteomes" id="UP000826188">
    <property type="component" value="Unassembled WGS sequence"/>
</dbReference>
<dbReference type="RefSeq" id="WP_219161094.1">
    <property type="nucleotide sequence ID" value="NZ_JAHWGL010000116.1"/>
</dbReference>
<organism evidence="2 3">
    <name type="scientific">Hymenobacter profundi</name>
    <dbReference type="NCBI Taxonomy" id="1982110"/>
    <lineage>
        <taxon>Bacteria</taxon>
        <taxon>Pseudomonadati</taxon>
        <taxon>Bacteroidota</taxon>
        <taxon>Cytophagia</taxon>
        <taxon>Cytophagales</taxon>
        <taxon>Hymenobacteraceae</taxon>
        <taxon>Hymenobacter</taxon>
    </lineage>
</organism>
<keyword evidence="3" id="KW-1185">Reference proteome</keyword>
<evidence type="ECO:0000313" key="3">
    <source>
        <dbReference type="Proteomes" id="UP000826188"/>
    </source>
</evidence>
<reference evidence="2 3" key="1">
    <citation type="submission" date="2021-07" db="EMBL/GenBank/DDBJ databases">
        <title>Hymenobacter profundi sp. nov., isolated from deep-sea water.</title>
        <authorList>
            <person name="Kim M.K."/>
        </authorList>
    </citation>
    <scope>NUCLEOTIDE SEQUENCE [LARGE SCALE GENOMIC DNA]</scope>
    <source>
        <strain evidence="2 3">M2</strain>
    </source>
</reference>
<evidence type="ECO:0000313" key="2">
    <source>
        <dbReference type="EMBL" id="MBW3130695.1"/>
    </source>
</evidence>